<name>G8QT60_SPHPG</name>
<evidence type="ECO:0000313" key="1">
    <source>
        <dbReference type="EMBL" id="AEV27965.1"/>
    </source>
</evidence>
<dbReference type="eggNOG" id="COG1192">
    <property type="taxonomic scope" value="Bacteria"/>
</dbReference>
<gene>
    <name evidence="1" type="ordered locus">SpiGrapes_0101</name>
</gene>
<dbReference type="STRING" id="158190.SpiGrapes_0101"/>
<dbReference type="OrthoDB" id="368187at2"/>
<proteinExistence type="predicted"/>
<keyword evidence="2" id="KW-1185">Reference proteome</keyword>
<dbReference type="KEGG" id="sgp:SpiGrapes_0101"/>
<accession>G8QT60</accession>
<dbReference type="Pfam" id="PF19842">
    <property type="entry name" value="YqeC"/>
    <property type="match status" value="1"/>
</dbReference>
<dbReference type="NCBIfam" id="TIGR03172">
    <property type="entry name" value="selenium cofactor biosynthesis protein YqeC"/>
    <property type="match status" value="1"/>
</dbReference>
<protein>
    <submittedName>
        <fullName evidence="1">Putative selenium-dependent hydroxylase accessory protein YqeC</fullName>
    </submittedName>
</protein>
<reference evidence="1 2" key="1">
    <citation type="submission" date="2011-11" db="EMBL/GenBank/DDBJ databases">
        <title>Complete sequence of Spirochaeta sp. grapes.</title>
        <authorList>
            <consortium name="US DOE Joint Genome Institute"/>
            <person name="Lucas S."/>
            <person name="Han J."/>
            <person name="Lapidus A."/>
            <person name="Cheng J.-F."/>
            <person name="Goodwin L."/>
            <person name="Pitluck S."/>
            <person name="Peters L."/>
            <person name="Ovchinnikova G."/>
            <person name="Munk A.C."/>
            <person name="Detter J.C."/>
            <person name="Han C."/>
            <person name="Tapia R."/>
            <person name="Land M."/>
            <person name="Hauser L."/>
            <person name="Kyrpides N."/>
            <person name="Ivanova N."/>
            <person name="Pagani I."/>
            <person name="Ritalahtilisa K."/>
            <person name="Loeffler F."/>
            <person name="Woyke T."/>
        </authorList>
    </citation>
    <scope>NUCLEOTIDE SEQUENCE [LARGE SCALE GENOMIC DNA]</scope>
    <source>
        <strain evidence="2">ATCC BAA-1885 / DSM 22778 / Grapes</strain>
    </source>
</reference>
<dbReference type="HOGENOM" id="CLU_068045_1_1_12"/>
<dbReference type="AlphaFoldDB" id="G8QT60"/>
<organism evidence="1 2">
    <name type="scientific">Sphaerochaeta pleomorpha (strain ATCC BAA-1885 / DSM 22778 / Grapes)</name>
    <dbReference type="NCBI Taxonomy" id="158190"/>
    <lineage>
        <taxon>Bacteria</taxon>
        <taxon>Pseudomonadati</taxon>
        <taxon>Spirochaetota</taxon>
        <taxon>Spirochaetia</taxon>
        <taxon>Spirochaetales</taxon>
        <taxon>Sphaerochaetaceae</taxon>
        <taxon>Sphaerochaeta</taxon>
    </lineage>
</organism>
<dbReference type="InterPro" id="IPR017587">
    <property type="entry name" value="YqeC"/>
</dbReference>
<dbReference type="Proteomes" id="UP000005632">
    <property type="component" value="Chromosome"/>
</dbReference>
<sequence>MHELYAEILKTLNGYESCIAITGGGGKTTCMIKLASLYSKQKKRVLLSTTTKLMLPSDVEYGCDSYFFDSSVFSHMPKEGERVFYARKGEKALTPPIEEIDRLRSLYDVIILEADGSRHLGLKLHNQGDPVVPSFVTATIAIASFATLKKPFAENCFGSELYAQDFPEQLVDIETLKKLLLHKEGITKRMTGKGVVLFNQVTSNQIDACRELSDSVSLPYPLFFGSLKQNILYYRKDL</sequence>
<dbReference type="EMBL" id="CP003155">
    <property type="protein sequence ID" value="AEV27965.1"/>
    <property type="molecule type" value="Genomic_DNA"/>
</dbReference>
<dbReference type="RefSeq" id="WP_014268814.1">
    <property type="nucleotide sequence ID" value="NC_016633.1"/>
</dbReference>
<evidence type="ECO:0000313" key="2">
    <source>
        <dbReference type="Proteomes" id="UP000005632"/>
    </source>
</evidence>